<dbReference type="AlphaFoldDB" id="A0A381UZS7"/>
<accession>A0A381UZS7</accession>
<proteinExistence type="predicted"/>
<reference evidence="1" key="1">
    <citation type="submission" date="2018-05" db="EMBL/GenBank/DDBJ databases">
        <authorList>
            <person name="Lanie J.A."/>
            <person name="Ng W.-L."/>
            <person name="Kazmierczak K.M."/>
            <person name="Andrzejewski T.M."/>
            <person name="Davidsen T.M."/>
            <person name="Wayne K.J."/>
            <person name="Tettelin H."/>
            <person name="Glass J.I."/>
            <person name="Rusch D."/>
            <person name="Podicherti R."/>
            <person name="Tsui H.-C.T."/>
            <person name="Winkler M.E."/>
        </authorList>
    </citation>
    <scope>NUCLEOTIDE SEQUENCE</scope>
</reference>
<gene>
    <name evidence="1" type="ORF">METZ01_LOCUS85327</name>
</gene>
<feature type="non-terminal residue" evidence="1">
    <location>
        <position position="1"/>
    </location>
</feature>
<organism evidence="1">
    <name type="scientific">marine metagenome</name>
    <dbReference type="NCBI Taxonomy" id="408172"/>
    <lineage>
        <taxon>unclassified sequences</taxon>
        <taxon>metagenomes</taxon>
        <taxon>ecological metagenomes</taxon>
    </lineage>
</organism>
<evidence type="ECO:0000313" key="1">
    <source>
        <dbReference type="EMBL" id="SVA32473.1"/>
    </source>
</evidence>
<protein>
    <submittedName>
        <fullName evidence="1">Uncharacterized protein</fullName>
    </submittedName>
</protein>
<name>A0A381UZS7_9ZZZZ</name>
<dbReference type="EMBL" id="UINC01007287">
    <property type="protein sequence ID" value="SVA32473.1"/>
    <property type="molecule type" value="Genomic_DNA"/>
</dbReference>
<sequence length="113" mass="12913">VAIKLPKGHNDKTFEKILDDVEIGAIPTKFILELHIKLNNGQTIKVGQEFLKRVKTTESIFEGTELKQFEDQVVDIDIYMNVDLLKGTVYKNVGRILAKYFNEEDTDPSQQTT</sequence>